<sequence length="85" mass="9785">MYCLISIERATMTANFSRTATIPFNEVLKSGRLEEFNRRKLRKPNCVRVYNKKGITTYESRLHCPITMFKAATGSQFNMGTVVVF</sequence>
<keyword evidence="2" id="KW-1185">Reference proteome</keyword>
<accession>A0AAV4PYT5</accession>
<organism evidence="1 2">
    <name type="scientific">Caerostris extrusa</name>
    <name type="common">Bark spider</name>
    <name type="synonym">Caerostris bankana</name>
    <dbReference type="NCBI Taxonomy" id="172846"/>
    <lineage>
        <taxon>Eukaryota</taxon>
        <taxon>Metazoa</taxon>
        <taxon>Ecdysozoa</taxon>
        <taxon>Arthropoda</taxon>
        <taxon>Chelicerata</taxon>
        <taxon>Arachnida</taxon>
        <taxon>Araneae</taxon>
        <taxon>Araneomorphae</taxon>
        <taxon>Entelegynae</taxon>
        <taxon>Araneoidea</taxon>
        <taxon>Araneidae</taxon>
        <taxon>Caerostris</taxon>
    </lineage>
</organism>
<dbReference type="AlphaFoldDB" id="A0AAV4PYT5"/>
<evidence type="ECO:0000313" key="1">
    <source>
        <dbReference type="EMBL" id="GIY02828.1"/>
    </source>
</evidence>
<evidence type="ECO:0000313" key="2">
    <source>
        <dbReference type="Proteomes" id="UP001054945"/>
    </source>
</evidence>
<gene>
    <name evidence="1" type="ORF">CEXT_802491</name>
</gene>
<comment type="caution">
    <text evidence="1">The sequence shown here is derived from an EMBL/GenBank/DDBJ whole genome shotgun (WGS) entry which is preliminary data.</text>
</comment>
<dbReference type="Proteomes" id="UP001054945">
    <property type="component" value="Unassembled WGS sequence"/>
</dbReference>
<dbReference type="EMBL" id="BPLR01005507">
    <property type="protein sequence ID" value="GIY02828.1"/>
    <property type="molecule type" value="Genomic_DNA"/>
</dbReference>
<proteinExistence type="predicted"/>
<reference evidence="1 2" key="1">
    <citation type="submission" date="2021-06" db="EMBL/GenBank/DDBJ databases">
        <title>Caerostris extrusa draft genome.</title>
        <authorList>
            <person name="Kono N."/>
            <person name="Arakawa K."/>
        </authorList>
    </citation>
    <scope>NUCLEOTIDE SEQUENCE [LARGE SCALE GENOMIC DNA]</scope>
</reference>
<name>A0AAV4PYT5_CAEEX</name>
<protein>
    <submittedName>
        <fullName evidence="1">Uncharacterized protein</fullName>
    </submittedName>
</protein>